<accession>A0A1V4ID92</accession>
<reference evidence="1 3" key="1">
    <citation type="submission" date="2017-03" db="EMBL/GenBank/DDBJ databases">
        <title>Genome sequence of Clostridium chromiireducens DSM 23318.</title>
        <authorList>
            <person name="Poehlein A."/>
            <person name="Daniel R."/>
        </authorList>
    </citation>
    <scope>NUCLEOTIDE SEQUENCE [LARGE SCALE GENOMIC DNA]</scope>
    <source>
        <strain evidence="1 3">DSM 23318</strain>
    </source>
</reference>
<keyword evidence="3" id="KW-1185">Reference proteome</keyword>
<name>A0A1V4ID92_9CLOT</name>
<dbReference type="Proteomes" id="UP000265930">
    <property type="component" value="Unassembled WGS sequence"/>
</dbReference>
<dbReference type="EMBL" id="QXDJ01000003">
    <property type="protein sequence ID" value="RII34097.1"/>
    <property type="molecule type" value="Genomic_DNA"/>
</dbReference>
<dbReference type="OrthoDB" id="1734503at2"/>
<dbReference type="STRING" id="225345.CLCHR_43200"/>
<gene>
    <name evidence="1" type="ORF">CLCHR_43200</name>
    <name evidence="2" type="ORF">D2A34_13045</name>
</gene>
<organism evidence="1 3">
    <name type="scientific">Clostridium chromiireducens</name>
    <dbReference type="NCBI Taxonomy" id="225345"/>
    <lineage>
        <taxon>Bacteria</taxon>
        <taxon>Bacillati</taxon>
        <taxon>Bacillota</taxon>
        <taxon>Clostridia</taxon>
        <taxon>Eubacteriales</taxon>
        <taxon>Clostridiaceae</taxon>
        <taxon>Clostridium</taxon>
    </lineage>
</organism>
<comment type="caution">
    <text evidence="1">The sequence shown here is derived from an EMBL/GenBank/DDBJ whole genome shotgun (WGS) entry which is preliminary data.</text>
</comment>
<dbReference type="EMBL" id="MZGT01000090">
    <property type="protein sequence ID" value="OPJ57615.1"/>
    <property type="molecule type" value="Genomic_DNA"/>
</dbReference>
<dbReference type="AlphaFoldDB" id="A0A1V4ID92"/>
<proteinExistence type="predicted"/>
<dbReference type="RefSeq" id="WP_079441936.1">
    <property type="nucleotide sequence ID" value="NZ_MZGT01000090.1"/>
</dbReference>
<sequence>MFLLGKIIRSFIKEDVYIGYSIEEVSKVINILKENNIEYTHEAINDSRYGDRFSLSRVGVNIDYQIQYTISVRKSDYAKAKYLVNKVLHP</sequence>
<reference evidence="2 4" key="2">
    <citation type="submission" date="2018-08" db="EMBL/GenBank/DDBJ databases">
        <title>Genome of Clostridium chromiireducens C1, DSM12136.</title>
        <authorList>
            <person name="Xing M."/>
            <person name="Wei Y."/>
            <person name="Ang E.L."/>
            <person name="Zhao H."/>
            <person name="Zhang Y."/>
        </authorList>
    </citation>
    <scope>NUCLEOTIDE SEQUENCE [LARGE SCALE GENOMIC DNA]</scope>
    <source>
        <strain evidence="2 4">C1</strain>
    </source>
</reference>
<evidence type="ECO:0008006" key="5">
    <source>
        <dbReference type="Google" id="ProtNLM"/>
    </source>
</evidence>
<evidence type="ECO:0000313" key="1">
    <source>
        <dbReference type="EMBL" id="OPJ57615.1"/>
    </source>
</evidence>
<protein>
    <recommendedName>
        <fullName evidence="5">DUF2007 domain-containing protein</fullName>
    </recommendedName>
</protein>
<evidence type="ECO:0000313" key="2">
    <source>
        <dbReference type="EMBL" id="RII34097.1"/>
    </source>
</evidence>
<dbReference type="Proteomes" id="UP000191056">
    <property type="component" value="Unassembled WGS sequence"/>
</dbReference>
<evidence type="ECO:0000313" key="4">
    <source>
        <dbReference type="Proteomes" id="UP000265930"/>
    </source>
</evidence>
<evidence type="ECO:0000313" key="3">
    <source>
        <dbReference type="Proteomes" id="UP000191056"/>
    </source>
</evidence>